<organism evidence="4 5">
    <name type="scientific">Triparma laevis f. longispina</name>
    <dbReference type="NCBI Taxonomy" id="1714387"/>
    <lineage>
        <taxon>Eukaryota</taxon>
        <taxon>Sar</taxon>
        <taxon>Stramenopiles</taxon>
        <taxon>Ochrophyta</taxon>
        <taxon>Bolidophyceae</taxon>
        <taxon>Parmales</taxon>
        <taxon>Triparmaceae</taxon>
        <taxon>Triparma</taxon>
    </lineage>
</organism>
<dbReference type="InterPro" id="IPR004276">
    <property type="entry name" value="GlycoTrans_28_N"/>
</dbReference>
<dbReference type="Pfam" id="PF03033">
    <property type="entry name" value="Glyco_transf_28"/>
    <property type="match status" value="1"/>
</dbReference>
<dbReference type="PANTHER" id="PTHR48050">
    <property type="entry name" value="STEROL 3-BETA-GLUCOSYLTRANSFERASE"/>
    <property type="match status" value="1"/>
</dbReference>
<keyword evidence="1" id="KW-0808">Transferase</keyword>
<dbReference type="OrthoDB" id="5835829at2759"/>
<feature type="region of interest" description="Disordered" evidence="2">
    <location>
        <begin position="1"/>
        <end position="65"/>
    </location>
</feature>
<dbReference type="Gene3D" id="3.40.50.2000">
    <property type="entry name" value="Glycogen Phosphorylase B"/>
    <property type="match status" value="2"/>
</dbReference>
<protein>
    <recommendedName>
        <fullName evidence="3">PH domain-containing protein</fullName>
    </recommendedName>
</protein>
<dbReference type="InterPro" id="IPR002213">
    <property type="entry name" value="UDP_glucos_trans"/>
</dbReference>
<dbReference type="SMART" id="SM00233">
    <property type="entry name" value="PH"/>
    <property type="match status" value="1"/>
</dbReference>
<dbReference type="PANTHER" id="PTHR48050:SF13">
    <property type="entry name" value="STEROL 3-BETA-GLUCOSYLTRANSFERASE UGT80A2"/>
    <property type="match status" value="1"/>
</dbReference>
<feature type="compositionally biased region" description="Pro residues" evidence="2">
    <location>
        <begin position="32"/>
        <end position="41"/>
    </location>
</feature>
<evidence type="ECO:0000259" key="3">
    <source>
        <dbReference type="PROSITE" id="PS50003"/>
    </source>
</evidence>
<dbReference type="PROSITE" id="PS50003">
    <property type="entry name" value="PH_DOMAIN"/>
    <property type="match status" value="1"/>
</dbReference>
<dbReference type="AlphaFoldDB" id="A0A9W6ZU82"/>
<feature type="region of interest" description="Disordered" evidence="2">
    <location>
        <begin position="993"/>
        <end position="1046"/>
    </location>
</feature>
<dbReference type="SUPFAM" id="SSF53756">
    <property type="entry name" value="UDP-Glycosyltransferase/glycogen phosphorylase"/>
    <property type="match status" value="1"/>
</dbReference>
<dbReference type="CDD" id="cd03784">
    <property type="entry name" value="GT1_Gtf-like"/>
    <property type="match status" value="1"/>
</dbReference>
<evidence type="ECO:0000256" key="1">
    <source>
        <dbReference type="ARBA" id="ARBA00022679"/>
    </source>
</evidence>
<gene>
    <name evidence="4" type="ORF">TrLO_g7675</name>
</gene>
<comment type="caution">
    <text evidence="4">The sequence shown here is derived from an EMBL/GenBank/DDBJ whole genome shotgun (WGS) entry which is preliminary data.</text>
</comment>
<evidence type="ECO:0000313" key="5">
    <source>
        <dbReference type="Proteomes" id="UP001165122"/>
    </source>
</evidence>
<dbReference type="Proteomes" id="UP001165122">
    <property type="component" value="Unassembled WGS sequence"/>
</dbReference>
<accession>A0A9W6ZU82</accession>
<dbReference type="Gene3D" id="2.30.29.30">
    <property type="entry name" value="Pleckstrin-homology domain (PH domain)/Phosphotyrosine-binding domain (PTB)"/>
    <property type="match status" value="1"/>
</dbReference>
<feature type="compositionally biased region" description="Basic and acidic residues" evidence="2">
    <location>
        <begin position="997"/>
        <end position="1026"/>
    </location>
</feature>
<dbReference type="FunFam" id="3.40.50.2000:FF:000163">
    <property type="entry name" value="Sterol 3-beta-glucosyltransferase"/>
    <property type="match status" value="1"/>
</dbReference>
<dbReference type="InterPro" id="IPR001849">
    <property type="entry name" value="PH_domain"/>
</dbReference>
<keyword evidence="5" id="KW-1185">Reference proteome</keyword>
<evidence type="ECO:0000313" key="4">
    <source>
        <dbReference type="EMBL" id="GMH56035.1"/>
    </source>
</evidence>
<feature type="domain" description="PH" evidence="3">
    <location>
        <begin position="76"/>
        <end position="221"/>
    </location>
</feature>
<dbReference type="InterPro" id="IPR050426">
    <property type="entry name" value="Glycosyltransferase_28"/>
</dbReference>
<proteinExistence type="predicted"/>
<dbReference type="GO" id="GO:0016906">
    <property type="term" value="F:sterol 3-beta-glucosyltransferase activity"/>
    <property type="evidence" value="ECO:0007669"/>
    <property type="project" value="UniProtKB-ARBA"/>
</dbReference>
<dbReference type="SUPFAM" id="SSF50729">
    <property type="entry name" value="PH domain-like"/>
    <property type="match status" value="1"/>
</dbReference>
<dbReference type="InterPro" id="IPR011993">
    <property type="entry name" value="PH-like_dom_sf"/>
</dbReference>
<evidence type="ECO:0000256" key="2">
    <source>
        <dbReference type="SAM" id="MobiDB-lite"/>
    </source>
</evidence>
<reference evidence="5" key="1">
    <citation type="journal article" date="2023" name="Commun. Biol.">
        <title>Genome analysis of Parmales, the sister group of diatoms, reveals the evolutionary specialization of diatoms from phago-mixotrophs to photoautotrophs.</title>
        <authorList>
            <person name="Ban H."/>
            <person name="Sato S."/>
            <person name="Yoshikawa S."/>
            <person name="Yamada K."/>
            <person name="Nakamura Y."/>
            <person name="Ichinomiya M."/>
            <person name="Sato N."/>
            <person name="Blanc-Mathieu R."/>
            <person name="Endo H."/>
            <person name="Kuwata A."/>
            <person name="Ogata H."/>
        </authorList>
    </citation>
    <scope>NUCLEOTIDE SEQUENCE [LARGE SCALE GENOMIC DNA]</scope>
    <source>
        <strain evidence="5">NIES 3700</strain>
    </source>
</reference>
<sequence length="1092" mass="120311">MSRAFAALPIFGDDPSFSNLEETNPDALGSSPPLPSPPISSPPSSLTGGDKPSSPVPDNLPEGVNRDTFQHFSSSELVRCGWMEKDTVRKNVLGIFPNAGRHLESFKRRWFMLYSDGTCVYYRYTDAVDLDDLWSTAGGEVFYDGRGEERRDTVVSLGTKKVLELRNSYQLTKSSQCKRHTYHSKKNVLSVQIGISTEMLVSSPSSLECDAWLTSFNSVIDKLLESSIKSRAVSGFKALGDYVSLKIDLNKSMSIVEDSDDEEEIDPINVDIGGSLENNEEFVMVEESARIAAIPPPVLNILIMVVGTRGDVGPFVAMGKRLKQLGHRVRIATHSMYRATVTSADLLFYPLGGDPIKLSGYMVKTHGKLIPNLLDRQEIRSHAEDIPEKLAMLEEICYSTWPACVEPDPEDPERLPFVAEAIISNPVTYGHSHCAEKLGIPLHMFFPQPWSPTKAFPHVFSSMDQGRGWSKENEWSYYAVDQFFWLGTESFINKFREETLELPRLLRGELGGHRLNTLRVPFCYMFSPSLVAKPKDWPNHTDIVGNFFAAGKSTYENAELEAFLAADLKNPPIFVGFGSMVIEDPGALAAMIADAAKTTNTRIVLQSSWSKLAVDDDEQINKLIFCIGNCPHDWLFSRMAGVVHHGGAGTIAAGLRASKPTLVCPFFGDQFFWGEVVNRAGVGPPPIPAQEISSEKLADAFTLLKSEEMKTNAIKMAEAFEKEDGVGDGIAAFHKQLPIEDMVCDVSLFLPAAHCKTNPSTLPACRWCSECQMKLSLEVDAVIHAEGTPRAHHERTKYIPVDWGTKDGPSNAINGFAQGIFGFGQEVIGGFTGLVAEPIKGGAKGGAKGFVGGMGKGIKNLVLRPLRGGVILLDKTSAGVATHISKQTNDSKTPFGRFLFYDKLHQVGLKLEKARLGFGQSGQEEIKAKSVTAKDVETSKDMLSKLDPDYISDIMQAYEISRECREVFVKSEQARLNGLPSNANPLMLRTLTNAITESRRGGSKDQKGHRWEERTPERGSNDERRNSNNTPQPKSPTRRPSGGEVPDANIQAIFESYFGVKGGKMEFSEFVGQFLFSKPAKKSTKTKTKTKE</sequence>
<name>A0A9W6ZU82_9STRA</name>
<dbReference type="GO" id="GO:0005975">
    <property type="term" value="P:carbohydrate metabolic process"/>
    <property type="evidence" value="ECO:0007669"/>
    <property type="project" value="InterPro"/>
</dbReference>
<dbReference type="EMBL" id="BRXW01000450">
    <property type="protein sequence ID" value="GMH56035.1"/>
    <property type="molecule type" value="Genomic_DNA"/>
</dbReference>